<dbReference type="AlphaFoldDB" id="A0A4S3KFJ8"/>
<dbReference type="EMBL" id="MWIO01000031">
    <property type="protein sequence ID" value="THD06714.1"/>
    <property type="molecule type" value="Genomic_DNA"/>
</dbReference>
<dbReference type="OrthoDB" id="3776825at2"/>
<dbReference type="Gene3D" id="2.60.120.650">
    <property type="entry name" value="Cupin"/>
    <property type="match status" value="1"/>
</dbReference>
<dbReference type="SUPFAM" id="SSF51197">
    <property type="entry name" value="Clavaminate synthase-like"/>
    <property type="match status" value="1"/>
</dbReference>
<gene>
    <name evidence="2" type="ORF">B1991_11830</name>
</gene>
<evidence type="ECO:0000259" key="1">
    <source>
        <dbReference type="PROSITE" id="PS51184"/>
    </source>
</evidence>
<reference evidence="2 3" key="1">
    <citation type="submission" date="2017-02" db="EMBL/GenBank/DDBJ databases">
        <title>Whole genome sequencing of Rhodanobacter lindaniclasticus DSM 17932.</title>
        <authorList>
            <person name="Kumar S."/>
            <person name="Patil P."/>
            <person name="Patil P.B."/>
        </authorList>
    </citation>
    <scope>NUCLEOTIDE SEQUENCE [LARGE SCALE GENOMIC DNA]</scope>
    <source>
        <strain evidence="2 3">DSM 17932</strain>
    </source>
</reference>
<sequence length="307" mass="34580">MSGPSSKWLEVAWDQFDPWRIQGVRHHLAAHPALQLPALVELGKRLEARGRVRSHSGDATAGTSFNEAPRLHPNAKGVEATLSDIEHAAAWTSLLNVQSDPQYRAVVDEVLDSIRPQVEVVDPGMCYRAGWIFLTSPRAVTPFHMDKEHNFILQVQGRKRIYVWDHRDTQVVSEHARDRFHRTHSRELLQWREEYRERAQVFELEPGMGAYMPSTSPHMVENGDGPSITMSFTYYTRSTRRDALLHRTHDMLRGRGWVPPVVGRFPLFDAATLAAGGLYTGAKRLARRLAGASVDSDAAPYAKVGDS</sequence>
<comment type="caution">
    <text evidence="2">The sequence shown here is derived from an EMBL/GenBank/DDBJ whole genome shotgun (WGS) entry which is preliminary data.</text>
</comment>
<dbReference type="PANTHER" id="PTHR12461">
    <property type="entry name" value="HYPOXIA-INDUCIBLE FACTOR 1 ALPHA INHIBITOR-RELATED"/>
    <property type="match status" value="1"/>
</dbReference>
<name>A0A4S3KFJ8_9GAMM</name>
<keyword evidence="3" id="KW-1185">Reference proteome</keyword>
<organism evidence="2 3">
    <name type="scientific">Rhodanobacter lindaniclasticus</name>
    <dbReference type="NCBI Taxonomy" id="75310"/>
    <lineage>
        <taxon>Bacteria</taxon>
        <taxon>Pseudomonadati</taxon>
        <taxon>Pseudomonadota</taxon>
        <taxon>Gammaproteobacteria</taxon>
        <taxon>Lysobacterales</taxon>
        <taxon>Rhodanobacteraceae</taxon>
        <taxon>Rhodanobacter</taxon>
    </lineage>
</organism>
<dbReference type="SMART" id="SM00558">
    <property type="entry name" value="JmjC"/>
    <property type="match status" value="1"/>
</dbReference>
<evidence type="ECO:0000313" key="2">
    <source>
        <dbReference type="EMBL" id="THD06714.1"/>
    </source>
</evidence>
<dbReference type="RefSeq" id="WP_136258893.1">
    <property type="nucleotide sequence ID" value="NZ_MWIO01000031.1"/>
</dbReference>
<dbReference type="PANTHER" id="PTHR12461:SF105">
    <property type="entry name" value="HYPOXIA-INDUCIBLE FACTOR 1-ALPHA INHIBITOR"/>
    <property type="match status" value="1"/>
</dbReference>
<dbReference type="InterPro" id="IPR003347">
    <property type="entry name" value="JmjC_dom"/>
</dbReference>
<feature type="domain" description="JmjC" evidence="1">
    <location>
        <begin position="96"/>
        <end position="251"/>
    </location>
</feature>
<protein>
    <recommendedName>
        <fullName evidence="1">JmjC domain-containing protein</fullName>
    </recommendedName>
</protein>
<dbReference type="InterPro" id="IPR041667">
    <property type="entry name" value="Cupin_8"/>
</dbReference>
<dbReference type="Pfam" id="PF13621">
    <property type="entry name" value="Cupin_8"/>
    <property type="match status" value="1"/>
</dbReference>
<evidence type="ECO:0000313" key="3">
    <source>
        <dbReference type="Proteomes" id="UP000306317"/>
    </source>
</evidence>
<proteinExistence type="predicted"/>
<dbReference type="Proteomes" id="UP000306317">
    <property type="component" value="Unassembled WGS sequence"/>
</dbReference>
<accession>A0A4S3KFJ8</accession>
<dbReference type="PROSITE" id="PS51184">
    <property type="entry name" value="JMJC"/>
    <property type="match status" value="1"/>
</dbReference>